<name>A0A4S8N2G8_9ACTN</name>
<keyword evidence="8" id="KW-1185">Reference proteome</keyword>
<keyword evidence="2 4" id="KW-0238">DNA-binding</keyword>
<organism evidence="7 8">
    <name type="scientific">Nocardioides caeni</name>
    <dbReference type="NCBI Taxonomy" id="574700"/>
    <lineage>
        <taxon>Bacteria</taxon>
        <taxon>Bacillati</taxon>
        <taxon>Actinomycetota</taxon>
        <taxon>Actinomycetes</taxon>
        <taxon>Propionibacteriales</taxon>
        <taxon>Nocardioidaceae</taxon>
        <taxon>Nocardioides</taxon>
    </lineage>
</organism>
<feature type="domain" description="HTH tetR-type" evidence="6">
    <location>
        <begin position="9"/>
        <end position="72"/>
    </location>
</feature>
<keyword evidence="1" id="KW-0805">Transcription regulation</keyword>
<dbReference type="SUPFAM" id="SSF46689">
    <property type="entry name" value="Homeodomain-like"/>
    <property type="match status" value="1"/>
</dbReference>
<dbReference type="PANTHER" id="PTHR30055">
    <property type="entry name" value="HTH-TYPE TRANSCRIPTIONAL REGULATOR RUTR"/>
    <property type="match status" value="1"/>
</dbReference>
<gene>
    <name evidence="7" type="ORF">E9934_17965</name>
</gene>
<dbReference type="Gene3D" id="1.10.357.10">
    <property type="entry name" value="Tetracycline Repressor, domain 2"/>
    <property type="match status" value="1"/>
</dbReference>
<reference evidence="7 8" key="1">
    <citation type="journal article" date="2009" name="Int. J. Syst. Evol. Microbiol.">
        <title>Nocardioides caeni sp. nov., isolated from wastewater.</title>
        <authorList>
            <person name="Yoon J.H."/>
            <person name="Kang S.J."/>
            <person name="Park S."/>
            <person name="Kim W."/>
            <person name="Oh T.K."/>
        </authorList>
    </citation>
    <scope>NUCLEOTIDE SEQUENCE [LARGE SCALE GENOMIC DNA]</scope>
    <source>
        <strain evidence="7 8">DSM 23134</strain>
    </source>
</reference>
<evidence type="ECO:0000313" key="8">
    <source>
        <dbReference type="Proteomes" id="UP000307087"/>
    </source>
</evidence>
<comment type="caution">
    <text evidence="7">The sequence shown here is derived from an EMBL/GenBank/DDBJ whole genome shotgun (WGS) entry which is preliminary data.</text>
</comment>
<evidence type="ECO:0000256" key="5">
    <source>
        <dbReference type="SAM" id="MobiDB-lite"/>
    </source>
</evidence>
<dbReference type="Proteomes" id="UP000307087">
    <property type="component" value="Unassembled WGS sequence"/>
</dbReference>
<dbReference type="GO" id="GO:0000976">
    <property type="term" value="F:transcription cis-regulatory region binding"/>
    <property type="evidence" value="ECO:0007669"/>
    <property type="project" value="TreeGrafter"/>
</dbReference>
<evidence type="ECO:0000256" key="4">
    <source>
        <dbReference type="PROSITE-ProRule" id="PRU00335"/>
    </source>
</evidence>
<dbReference type="EMBL" id="STGW01000019">
    <property type="protein sequence ID" value="THV08974.1"/>
    <property type="molecule type" value="Genomic_DNA"/>
</dbReference>
<dbReference type="PANTHER" id="PTHR30055:SF234">
    <property type="entry name" value="HTH-TYPE TRANSCRIPTIONAL REGULATOR BETI"/>
    <property type="match status" value="1"/>
</dbReference>
<evidence type="ECO:0000313" key="7">
    <source>
        <dbReference type="EMBL" id="THV08974.1"/>
    </source>
</evidence>
<feature type="compositionally biased region" description="Basic and acidic residues" evidence="5">
    <location>
        <begin position="182"/>
        <end position="202"/>
    </location>
</feature>
<dbReference type="InterPro" id="IPR009057">
    <property type="entry name" value="Homeodomain-like_sf"/>
</dbReference>
<sequence>MTDWADRRTPAVERILDAAGELFAEHGVTGVTGVAMADVAVAAGCSRATLYRYFPDRAALDRAFVQREALRVGGLVAADLAAVPRADAVTEGVLASLHHVRAAPALMAWFADPTAGRTADLAAESEVVAALGLSVTDDPAAARWLVRVIVSLLTAPEADAAEERALVERFVAPGVRLSPSSRTDRSSFRPEHDRSARDDAQERAAVVTR</sequence>
<feature type="region of interest" description="Disordered" evidence="5">
    <location>
        <begin position="178"/>
        <end position="209"/>
    </location>
</feature>
<evidence type="ECO:0000259" key="6">
    <source>
        <dbReference type="PROSITE" id="PS50977"/>
    </source>
</evidence>
<dbReference type="GO" id="GO:0003700">
    <property type="term" value="F:DNA-binding transcription factor activity"/>
    <property type="evidence" value="ECO:0007669"/>
    <property type="project" value="TreeGrafter"/>
</dbReference>
<dbReference type="InterPro" id="IPR001647">
    <property type="entry name" value="HTH_TetR"/>
</dbReference>
<dbReference type="RefSeq" id="WP_136564285.1">
    <property type="nucleotide sequence ID" value="NZ_BAABLS010000006.1"/>
</dbReference>
<keyword evidence="3" id="KW-0804">Transcription</keyword>
<dbReference type="InterPro" id="IPR050109">
    <property type="entry name" value="HTH-type_TetR-like_transc_reg"/>
</dbReference>
<accession>A0A4S8N2G8</accession>
<protein>
    <submittedName>
        <fullName evidence="7">Helix-turn-helix transcriptional regulator</fullName>
    </submittedName>
</protein>
<proteinExistence type="predicted"/>
<dbReference type="OrthoDB" id="4541857at2"/>
<dbReference type="AlphaFoldDB" id="A0A4S8N2G8"/>
<evidence type="ECO:0000256" key="1">
    <source>
        <dbReference type="ARBA" id="ARBA00023015"/>
    </source>
</evidence>
<dbReference type="PROSITE" id="PS50977">
    <property type="entry name" value="HTH_TETR_2"/>
    <property type="match status" value="1"/>
</dbReference>
<feature type="DNA-binding region" description="H-T-H motif" evidence="4">
    <location>
        <begin position="35"/>
        <end position="54"/>
    </location>
</feature>
<evidence type="ECO:0000256" key="2">
    <source>
        <dbReference type="ARBA" id="ARBA00023125"/>
    </source>
</evidence>
<dbReference type="Pfam" id="PF00440">
    <property type="entry name" value="TetR_N"/>
    <property type="match status" value="1"/>
</dbReference>
<evidence type="ECO:0000256" key="3">
    <source>
        <dbReference type="ARBA" id="ARBA00023163"/>
    </source>
</evidence>